<accession>A0A2N9AJT1</accession>
<organism evidence="1 3">
    <name type="scientific">Methylorubrum extorquens</name>
    <name type="common">Methylobacterium dichloromethanicum</name>
    <name type="synonym">Methylobacterium extorquens</name>
    <dbReference type="NCBI Taxonomy" id="408"/>
    <lineage>
        <taxon>Bacteria</taxon>
        <taxon>Pseudomonadati</taxon>
        <taxon>Pseudomonadota</taxon>
        <taxon>Alphaproteobacteria</taxon>
        <taxon>Hyphomicrobiales</taxon>
        <taxon>Methylobacteriaceae</taxon>
        <taxon>Methylorubrum</taxon>
    </lineage>
</organism>
<name>A0A2N9AJT1_METEX</name>
<gene>
    <name evidence="2" type="ORF">KEC54_25080</name>
    <name evidence="1" type="ORF">TK0001_1014</name>
</gene>
<evidence type="ECO:0000313" key="3">
    <source>
        <dbReference type="Proteomes" id="UP000233769"/>
    </source>
</evidence>
<evidence type="ECO:0000313" key="2">
    <source>
        <dbReference type="EMBL" id="WHQ69568.1"/>
    </source>
</evidence>
<protein>
    <submittedName>
        <fullName evidence="1">Uncharacterized protein</fullName>
    </submittedName>
</protein>
<dbReference type="EMBL" id="CP073633">
    <property type="protein sequence ID" value="WHQ69568.1"/>
    <property type="molecule type" value="Genomic_DNA"/>
</dbReference>
<dbReference type="AlphaFoldDB" id="A0A2N9AJT1"/>
<dbReference type="Proteomes" id="UP000233769">
    <property type="component" value="Chromosome tk0001"/>
</dbReference>
<dbReference type="EMBL" id="LT962688">
    <property type="protein sequence ID" value="SOR27616.1"/>
    <property type="molecule type" value="Genomic_DNA"/>
</dbReference>
<evidence type="ECO:0000313" key="1">
    <source>
        <dbReference type="EMBL" id="SOR27616.1"/>
    </source>
</evidence>
<proteinExistence type="predicted"/>
<dbReference type="Proteomes" id="UP001223720">
    <property type="component" value="Chromosome"/>
</dbReference>
<reference evidence="1" key="1">
    <citation type="submission" date="2017-10" db="EMBL/GenBank/DDBJ databases">
        <authorList>
            <person name="Banno H."/>
            <person name="Chua N.-H."/>
        </authorList>
    </citation>
    <scope>NUCLEOTIDE SEQUENCE [LARGE SCALE GENOMIC DNA]</scope>
    <source>
        <strain evidence="1">TK 0001</strain>
    </source>
</reference>
<reference evidence="3" key="2">
    <citation type="submission" date="2017-10" db="EMBL/GenBank/DDBJ databases">
        <authorList>
            <person name="Regsiter A."/>
            <person name="William W."/>
        </authorList>
    </citation>
    <scope>NUCLEOTIDE SEQUENCE [LARGE SCALE GENOMIC DNA]</scope>
</reference>
<reference evidence="2" key="3">
    <citation type="journal article" date="2022" name="Biotechnol. Bioprocess Eng.">
        <title>Pan-genome Analysis Reveals Comparative Genomic Features of Central Metabolic Pathways in Methylorubrum extorquens.</title>
        <authorList>
            <person name="Lee G.M."/>
            <person name="Scott-Nevros Z.K."/>
            <person name="Lee S.-M."/>
            <person name="Kim D."/>
        </authorList>
    </citation>
    <scope>NUCLEOTIDE SEQUENCE</scope>
    <source>
        <strain evidence="2">ATCC 55366</strain>
    </source>
</reference>
<dbReference type="RefSeq" id="WP_056116425.1">
    <property type="nucleotide sequence ID" value="NZ_CP073633.1"/>
</dbReference>
<sequence>MSEDTEQSAAEMRSLLRFAQGLGLDEAIVRLIYETVWWEASESGASDDDRMTEVRKRMLTAVCGA</sequence>